<comment type="similarity">
    <text evidence="1">Belongs to the eukaryotic ATPase epsilon family.</text>
</comment>
<keyword evidence="3" id="KW-1185">Reference proteome</keyword>
<dbReference type="VEuPathDB" id="VectorBase:GPAI031450"/>
<dbReference type="InterPro" id="IPR036742">
    <property type="entry name" value="ATP_synth_F1_esu_sf_mt"/>
</dbReference>
<dbReference type="SUPFAM" id="SSF48690">
    <property type="entry name" value="Epsilon subunit of mitochondrial F1F0-ATP synthase"/>
    <property type="match status" value="1"/>
</dbReference>
<dbReference type="GO" id="GO:0005743">
    <property type="term" value="C:mitochondrial inner membrane"/>
    <property type="evidence" value="ECO:0007669"/>
    <property type="project" value="InterPro"/>
</dbReference>
<reference evidence="2" key="2">
    <citation type="submission" date="2020-05" db="UniProtKB">
        <authorList>
            <consortium name="EnsemblMetazoa"/>
        </authorList>
    </citation>
    <scope>IDENTIFICATION</scope>
    <source>
        <strain evidence="2">IAEA</strain>
    </source>
</reference>
<dbReference type="Gene3D" id="1.10.1620.20">
    <property type="entry name" value="ATP synthase, F1 complex, epsilon subunit superfamily, mitochondrial"/>
    <property type="match status" value="1"/>
</dbReference>
<reference evidence="3" key="1">
    <citation type="submission" date="2014-03" db="EMBL/GenBank/DDBJ databases">
        <authorList>
            <person name="Aksoy S."/>
            <person name="Warren W."/>
            <person name="Wilson R.K."/>
        </authorList>
    </citation>
    <scope>NUCLEOTIDE SEQUENCE [LARGE SCALE GENOMIC DNA]</scope>
    <source>
        <strain evidence="3">IAEA</strain>
    </source>
</reference>
<accession>A0A1B0A1D9</accession>
<dbReference type="GO" id="GO:0042776">
    <property type="term" value="P:proton motive force-driven mitochondrial ATP synthesis"/>
    <property type="evidence" value="ECO:0007669"/>
    <property type="project" value="TreeGrafter"/>
</dbReference>
<dbReference type="PANTHER" id="PTHR12448">
    <property type="entry name" value="ATP SYNTHASE EPSILON CHAIN, MITOCHONDRIAL"/>
    <property type="match status" value="1"/>
</dbReference>
<proteinExistence type="inferred from homology"/>
<name>A0A1B0A1D9_GLOPL</name>
<dbReference type="Proteomes" id="UP000092445">
    <property type="component" value="Unassembled WGS sequence"/>
</dbReference>
<organism evidence="2 3">
    <name type="scientific">Glossina pallidipes</name>
    <name type="common">Tsetse fly</name>
    <dbReference type="NCBI Taxonomy" id="7398"/>
    <lineage>
        <taxon>Eukaryota</taxon>
        <taxon>Metazoa</taxon>
        <taxon>Ecdysozoa</taxon>
        <taxon>Arthropoda</taxon>
        <taxon>Hexapoda</taxon>
        <taxon>Insecta</taxon>
        <taxon>Pterygota</taxon>
        <taxon>Neoptera</taxon>
        <taxon>Endopterygota</taxon>
        <taxon>Diptera</taxon>
        <taxon>Brachycera</taxon>
        <taxon>Muscomorpha</taxon>
        <taxon>Hippoboscoidea</taxon>
        <taxon>Glossinidae</taxon>
        <taxon>Glossina</taxon>
    </lineage>
</organism>
<dbReference type="STRING" id="7398.A0A1B0A1D9"/>
<sequence length="133" mass="15309">MTKAAKFITFCNFYLAKHQLPQTCTLYIQLKSNELQSYTCQPSLESKDPVSRLETILPIAHIRVEQEVKKKLSKMSNAWRAAGLTYIQYSNICARVVRQALKSDLRVDAAKRNESHVKFTPWLNGKPAPRRIE</sequence>
<protein>
    <recommendedName>
        <fullName evidence="4">ATP synthase subunit epsilon, mitochondrial</fullName>
    </recommendedName>
</protein>
<dbReference type="InterPro" id="IPR006721">
    <property type="entry name" value="ATP_synth_F1_esu_mt"/>
</dbReference>
<dbReference type="FunFam" id="1.10.1620.20:FF:000005">
    <property type="entry name" value="Uncharacterized protein, isoform A"/>
    <property type="match status" value="1"/>
</dbReference>
<dbReference type="PANTHER" id="PTHR12448:SF0">
    <property type="entry name" value="ATP SYNTHASE SUBUNIT EPSILON, MITOCHONDRIAL"/>
    <property type="match status" value="1"/>
</dbReference>
<evidence type="ECO:0008006" key="4">
    <source>
        <dbReference type="Google" id="ProtNLM"/>
    </source>
</evidence>
<dbReference type="GO" id="GO:0046933">
    <property type="term" value="F:proton-transporting ATP synthase activity, rotational mechanism"/>
    <property type="evidence" value="ECO:0007669"/>
    <property type="project" value="InterPro"/>
</dbReference>
<dbReference type="EnsemblMetazoa" id="GPAI031450-RA">
    <property type="protein sequence ID" value="GPAI031450-PA"/>
    <property type="gene ID" value="GPAI031450"/>
</dbReference>
<dbReference type="CDD" id="cd12153">
    <property type="entry name" value="F1-ATPase_epsilon"/>
    <property type="match status" value="1"/>
</dbReference>
<evidence type="ECO:0000256" key="1">
    <source>
        <dbReference type="ARBA" id="ARBA00009502"/>
    </source>
</evidence>
<dbReference type="GO" id="GO:0045259">
    <property type="term" value="C:proton-transporting ATP synthase complex"/>
    <property type="evidence" value="ECO:0007669"/>
    <property type="project" value="InterPro"/>
</dbReference>
<evidence type="ECO:0000313" key="2">
    <source>
        <dbReference type="EnsemblMetazoa" id="GPAI031450-PA"/>
    </source>
</evidence>
<dbReference type="AlphaFoldDB" id="A0A1B0A1D9"/>
<evidence type="ECO:0000313" key="3">
    <source>
        <dbReference type="Proteomes" id="UP000092445"/>
    </source>
</evidence>
<dbReference type="Pfam" id="PF04627">
    <property type="entry name" value="ATP-synt_Eps"/>
    <property type="match status" value="1"/>
</dbReference>